<sequence length="1286" mass="148346">MGNRTSGPFLTLPVELVYRILDHQSDLTMLCSMRNTLISLDLRLHGIGPVAAQHLANALRQNTTLITIDLEGSQIGDVAAKHLAAALRHNRTLAILSLGRNQIGDVAAQYLADTLQHNTTLITIDLGMNEVGDVGAQHFADALRYNTTLTTLNLSYNQIGDIGAQHLANGLRYNTTLTTLDLGMNEVGNVGKQHFVDALRYNTATATTLDIEMNEVGDGGAPPFADGLRYNTVIIILSASVPSACTLPPDLQNVELDDIALLQYEFPSMIGKIKMIVNQLHCSKGWEHFGGSCYYLSKIKSISTQANQTCNILDSNLMQIRNTAELLYASYILTKNNLSTLMIHIDPNLLKDDQDQWQRMKDKFRELFIRDYKLKEKFIDELNAAGLRISKRSKKIKQTVRNSDTYNYYNNKHNDEYEYNNMDLEDEKQMNNIQGICDRLEWNFLNNNSTIYILKTSLISNRMICSLSNVEYHIEYKHICENVLNFCFENNKCGKHGRCINTLSDFKCSCSFLYDGLLCERISSQGRQIIISLIVIFVLYGLSIQPIRRGLVFIVRACIYFCRCRFKIHQHKKRNKENNTENHEEEQELHNMNQSRQTVSVEKRRLTLSETSPRNKRSLARFIWVGGLSIFFLVLLLSLTATIQLTLFKYDTVNDTVKLNTKCKILSNDNMTTYAFAPLALALIFIFSWTIKREDKRLYLRLISPIEPFRIENRFTTATVFGLLAFELLQKFEGLLFNIMNLLNDGILIALLEIITVILIGLRYYPILASLQLRNIIGRFLICLYILGNIIYTIIREGACMSSLPISKFDSISKETKLPIELNTEFFIIFGLIKNIPYFILLSYITAELFVRFAYDSIYIPIKKKQSIWSSPITQSDEYSFARYYVTKLFRRNPSFNQQVYSKDESYIKKCLHSIYHWNNDFHFTTIVICTYTVAIIFLYYLSYTIILRYISFVNYYAGTIFNINKTFYLYSLEFIIISAVITIGIISLQLFNGIKNYKEHKLQLFKGIHVDIPPAVNLKSNTILLKSLSYFGFLVGHMACSFLIFFHLIIFIFYAIQIISLHISYIELLLNVIVPVFILYLLIMVGRSTVGKFVFIQNMKEEKVYENFLYFSFIIDCFLGFVSCIIRLIKAIFLNIIYMSRLDCSLHGRSTEKLDLGFTIYISYLHMEVAHTNPVMLAFCSLLYDDVVQRRPKFDDDDKSLSRKTIVHTQKARGFHEIRRYRQSRFRWCLAYTLINNPDLFALRQRRRETSVNAQQDNTYLSTDANSQRLLNNLPSLSTFNVSDI</sequence>
<feature type="region of interest" description="Disordered" evidence="4">
    <location>
        <begin position="575"/>
        <end position="609"/>
    </location>
</feature>
<feature type="transmembrane region" description="Helical" evidence="5">
    <location>
        <begin position="922"/>
        <end position="941"/>
    </location>
</feature>
<protein>
    <recommendedName>
        <fullName evidence="6">EGF-like domain-containing protein</fullName>
    </recommendedName>
</protein>
<feature type="transmembrane region" description="Helical" evidence="5">
    <location>
        <begin position="1069"/>
        <end position="1089"/>
    </location>
</feature>
<feature type="transmembrane region" description="Helical" evidence="5">
    <location>
        <begin position="742"/>
        <end position="764"/>
    </location>
</feature>
<dbReference type="EMBL" id="CAJNOG010000082">
    <property type="protein sequence ID" value="CAF0909414.1"/>
    <property type="molecule type" value="Genomic_DNA"/>
</dbReference>
<evidence type="ECO:0000313" key="8">
    <source>
        <dbReference type="EMBL" id="CAF3940168.1"/>
    </source>
</evidence>
<feature type="transmembrane region" description="Helical" evidence="5">
    <location>
        <begin position="622"/>
        <end position="643"/>
    </location>
</feature>
<dbReference type="InterPro" id="IPR000742">
    <property type="entry name" value="EGF"/>
</dbReference>
<dbReference type="GO" id="GO:0034632">
    <property type="term" value="F:retinol transmembrane transporter activity"/>
    <property type="evidence" value="ECO:0007669"/>
    <property type="project" value="InterPro"/>
</dbReference>
<feature type="transmembrane region" description="Helical" evidence="5">
    <location>
        <begin position="1109"/>
        <end position="1130"/>
    </location>
</feature>
<accession>A0A814A635</accession>
<keyword evidence="5" id="KW-0812">Transmembrane</keyword>
<dbReference type="InterPro" id="IPR032675">
    <property type="entry name" value="LRR_dom_sf"/>
</dbReference>
<evidence type="ECO:0000256" key="4">
    <source>
        <dbReference type="SAM" id="MobiDB-lite"/>
    </source>
</evidence>
<dbReference type="PROSITE" id="PS51450">
    <property type="entry name" value="LRR"/>
    <property type="match status" value="1"/>
</dbReference>
<dbReference type="Gene3D" id="2.10.25.10">
    <property type="entry name" value="Laminin"/>
    <property type="match status" value="1"/>
</dbReference>
<feature type="transmembrane region" description="Helical" evidence="5">
    <location>
        <begin position="1031"/>
        <end position="1057"/>
    </location>
</feature>
<evidence type="ECO:0000313" key="7">
    <source>
        <dbReference type="EMBL" id="CAF0909414.1"/>
    </source>
</evidence>
<evidence type="ECO:0000256" key="2">
    <source>
        <dbReference type="ARBA" id="ARBA00023157"/>
    </source>
</evidence>
<evidence type="ECO:0000256" key="5">
    <source>
        <dbReference type="SAM" id="Phobius"/>
    </source>
</evidence>
<dbReference type="SMART" id="SM00368">
    <property type="entry name" value="LRR_RI"/>
    <property type="match status" value="7"/>
</dbReference>
<dbReference type="InterPro" id="IPR016186">
    <property type="entry name" value="C-type_lectin-like/link_sf"/>
</dbReference>
<dbReference type="SUPFAM" id="SSF52047">
    <property type="entry name" value="RNI-like"/>
    <property type="match status" value="1"/>
</dbReference>
<reference evidence="7" key="1">
    <citation type="submission" date="2021-02" db="EMBL/GenBank/DDBJ databases">
        <authorList>
            <person name="Nowell W R."/>
        </authorList>
    </citation>
    <scope>NUCLEOTIDE SEQUENCE</scope>
</reference>
<dbReference type="Proteomes" id="UP000663844">
    <property type="component" value="Unassembled WGS sequence"/>
</dbReference>
<evidence type="ECO:0000256" key="3">
    <source>
        <dbReference type="PROSITE-ProRule" id="PRU00076"/>
    </source>
</evidence>
<dbReference type="PANTHER" id="PTHR24111">
    <property type="entry name" value="LEUCINE-RICH REPEAT-CONTAINING PROTEIN 34"/>
    <property type="match status" value="1"/>
</dbReference>
<dbReference type="InterPro" id="IPR001611">
    <property type="entry name" value="Leu-rich_rpt"/>
</dbReference>
<feature type="disulfide bond" evidence="3">
    <location>
        <begin position="510"/>
        <end position="519"/>
    </location>
</feature>
<evidence type="ECO:0000256" key="1">
    <source>
        <dbReference type="ARBA" id="ARBA00022737"/>
    </source>
</evidence>
<keyword evidence="5" id="KW-0472">Membrane</keyword>
<dbReference type="EMBL" id="CAJOAZ010002560">
    <property type="protein sequence ID" value="CAF3940168.1"/>
    <property type="molecule type" value="Genomic_DNA"/>
</dbReference>
<dbReference type="PANTHER" id="PTHR24111:SF0">
    <property type="entry name" value="LEUCINE-RICH REPEAT-CONTAINING PROTEIN"/>
    <property type="match status" value="1"/>
</dbReference>
<dbReference type="Pfam" id="PF14752">
    <property type="entry name" value="RBP_receptor"/>
    <property type="match status" value="1"/>
</dbReference>
<dbReference type="Gene3D" id="3.10.100.10">
    <property type="entry name" value="Mannose-Binding Protein A, subunit A"/>
    <property type="match status" value="1"/>
</dbReference>
<gene>
    <name evidence="7" type="ORF">JYZ213_LOCUS10993</name>
    <name evidence="8" type="ORF">OXD698_LOCUS26081</name>
</gene>
<comment type="caution">
    <text evidence="3">Lacks conserved residue(s) required for the propagation of feature annotation.</text>
</comment>
<name>A0A814A635_9BILA</name>
<dbReference type="PROSITE" id="PS00010">
    <property type="entry name" value="ASX_HYDROXYL"/>
    <property type="match status" value="1"/>
</dbReference>
<feature type="transmembrane region" description="Helical" evidence="5">
    <location>
        <begin position="529"/>
        <end position="547"/>
    </location>
</feature>
<dbReference type="SUPFAM" id="SSF56436">
    <property type="entry name" value="C-type lectin-like"/>
    <property type="match status" value="1"/>
</dbReference>
<dbReference type="InterPro" id="IPR026612">
    <property type="entry name" value="STRA6-like"/>
</dbReference>
<dbReference type="PROSITE" id="PS50026">
    <property type="entry name" value="EGF_3"/>
    <property type="match status" value="1"/>
</dbReference>
<keyword evidence="5" id="KW-1133">Transmembrane helix</keyword>
<evidence type="ECO:0000259" key="6">
    <source>
        <dbReference type="PROSITE" id="PS50026"/>
    </source>
</evidence>
<dbReference type="GO" id="GO:0038023">
    <property type="term" value="F:signaling receptor activity"/>
    <property type="evidence" value="ECO:0007669"/>
    <property type="project" value="InterPro"/>
</dbReference>
<evidence type="ECO:0000313" key="9">
    <source>
        <dbReference type="Proteomes" id="UP000663845"/>
    </source>
</evidence>
<dbReference type="Pfam" id="PF13516">
    <property type="entry name" value="LRR_6"/>
    <property type="match status" value="5"/>
</dbReference>
<proteinExistence type="predicted"/>
<dbReference type="InterPro" id="IPR000152">
    <property type="entry name" value="EGF-type_Asp/Asn_hydroxyl_site"/>
</dbReference>
<keyword evidence="3" id="KW-0245">EGF-like domain</keyword>
<dbReference type="PROSITE" id="PS00022">
    <property type="entry name" value="EGF_1"/>
    <property type="match status" value="1"/>
</dbReference>
<dbReference type="SUPFAM" id="SSF57196">
    <property type="entry name" value="EGF/Laminin"/>
    <property type="match status" value="1"/>
</dbReference>
<keyword evidence="1" id="KW-0677">Repeat</keyword>
<feature type="transmembrane region" description="Helical" evidence="5">
    <location>
        <begin position="971"/>
        <end position="992"/>
    </location>
</feature>
<keyword evidence="2 3" id="KW-1015">Disulfide bond</keyword>
<feature type="transmembrane region" description="Helical" evidence="5">
    <location>
        <begin position="776"/>
        <end position="795"/>
    </location>
</feature>
<comment type="caution">
    <text evidence="7">The sequence shown here is derived from an EMBL/GenBank/DDBJ whole genome shotgun (WGS) entry which is preliminary data.</text>
</comment>
<feature type="transmembrane region" description="Helical" evidence="5">
    <location>
        <begin position="674"/>
        <end position="691"/>
    </location>
</feature>
<dbReference type="InterPro" id="IPR052201">
    <property type="entry name" value="LRR-containing_regulator"/>
</dbReference>
<dbReference type="Gene3D" id="3.80.10.10">
    <property type="entry name" value="Ribonuclease Inhibitor"/>
    <property type="match status" value="2"/>
</dbReference>
<dbReference type="InterPro" id="IPR016187">
    <property type="entry name" value="CTDL_fold"/>
</dbReference>
<dbReference type="Proteomes" id="UP000663845">
    <property type="component" value="Unassembled WGS sequence"/>
</dbReference>
<dbReference type="CDD" id="cd00054">
    <property type="entry name" value="EGF_CA"/>
    <property type="match status" value="1"/>
</dbReference>
<feature type="domain" description="EGF-like" evidence="6">
    <location>
        <begin position="483"/>
        <end position="520"/>
    </location>
</feature>
<organism evidence="7 9">
    <name type="scientific">Adineta steineri</name>
    <dbReference type="NCBI Taxonomy" id="433720"/>
    <lineage>
        <taxon>Eukaryota</taxon>
        <taxon>Metazoa</taxon>
        <taxon>Spiralia</taxon>
        <taxon>Gnathifera</taxon>
        <taxon>Rotifera</taxon>
        <taxon>Eurotatoria</taxon>
        <taxon>Bdelloidea</taxon>
        <taxon>Adinetida</taxon>
        <taxon>Adinetidae</taxon>
        <taxon>Adineta</taxon>
    </lineage>
</organism>